<organism evidence="1 2">
    <name type="scientific">Sutterella parvirubra YIT 11816</name>
    <dbReference type="NCBI Taxonomy" id="762967"/>
    <lineage>
        <taxon>Bacteria</taxon>
        <taxon>Pseudomonadati</taxon>
        <taxon>Pseudomonadota</taxon>
        <taxon>Betaproteobacteria</taxon>
        <taxon>Burkholderiales</taxon>
        <taxon>Sutterellaceae</taxon>
        <taxon>Sutterella</taxon>
    </lineage>
</organism>
<evidence type="ECO:0000313" key="1">
    <source>
        <dbReference type="EMBL" id="EHY30837.1"/>
    </source>
</evidence>
<comment type="caution">
    <text evidence="1">The sequence shown here is derived from an EMBL/GenBank/DDBJ whole genome shotgun (WGS) entry which is preliminary data.</text>
</comment>
<dbReference type="EMBL" id="AFBQ01000269">
    <property type="protein sequence ID" value="EHY30837.1"/>
    <property type="molecule type" value="Genomic_DNA"/>
</dbReference>
<name>H3KGC1_9BURK</name>
<reference evidence="1 2" key="1">
    <citation type="submission" date="2011-11" db="EMBL/GenBank/DDBJ databases">
        <authorList>
            <person name="Weinstock G."/>
            <person name="Sodergren E."/>
            <person name="Clifton S."/>
            <person name="Fulton L."/>
            <person name="Fulton B."/>
            <person name="Courtney L."/>
            <person name="Fronick C."/>
            <person name="Harrison M."/>
            <person name="Strong C."/>
            <person name="Farmer C."/>
            <person name="Delahaunty K."/>
            <person name="Markovic C."/>
            <person name="Hall O."/>
            <person name="Minx P."/>
            <person name="Tomlinson C."/>
            <person name="Mitreva M."/>
            <person name="Hou S."/>
            <person name="Chen J."/>
            <person name="Wollam A."/>
            <person name="Pepin K.H."/>
            <person name="Johnson M."/>
            <person name="Bhonagiri V."/>
            <person name="Zhang X."/>
            <person name="Suruliraj S."/>
            <person name="Warren W."/>
            <person name="Chinwalla A."/>
            <person name="Mardis E.R."/>
            <person name="Wilson R.K."/>
        </authorList>
    </citation>
    <scope>NUCLEOTIDE SEQUENCE [LARGE SCALE GENOMIC DNA]</scope>
    <source>
        <strain evidence="1 2">YIT 11816</strain>
    </source>
</reference>
<sequence length="135" mass="15204">QKKGAQPLEAFLRGKPEQIERIRRQLKAPLRDAAAVNTTRWALFNALKKTGLPVQTGTGAQTKFNRKAFGIPKEHWLDALCVGRINGADHPEDMGVLQVRCTGRGSYQRTRLDKYGFPRGYLMRQKRVHGFATGD</sequence>
<evidence type="ECO:0000313" key="2">
    <source>
        <dbReference type="Proteomes" id="UP000004956"/>
    </source>
</evidence>
<proteinExistence type="predicted"/>
<accession>H3KGC1</accession>
<gene>
    <name evidence="1" type="ORF">HMPREF9440_01800</name>
</gene>
<feature type="non-terminal residue" evidence="1">
    <location>
        <position position="135"/>
    </location>
</feature>
<feature type="non-terminal residue" evidence="1">
    <location>
        <position position="1"/>
    </location>
</feature>
<protein>
    <submittedName>
        <fullName evidence="1">Uncharacterized protein</fullName>
    </submittedName>
</protein>
<dbReference type="Proteomes" id="UP000004956">
    <property type="component" value="Unassembled WGS sequence"/>
</dbReference>
<dbReference type="AlphaFoldDB" id="H3KGC1"/>
<dbReference type="HOGENOM" id="CLU_1890327_0_0_4"/>
<keyword evidence="2" id="KW-1185">Reference proteome</keyword>